<sequence length="218" mass="24089">MYRPTDEGIGSAILAGRQMAGILQEELSERLAEMGLNWSRVTISKVERGERSVRATELPAVAAALNMTVDDLFVPRGSGIQLRLSEALIQMLKLNDEYKTASTEYSQAFDRYRECGDRLREARTSYEALSVLHDFSNGALETEAVSWSAEALLDYWEHEIRPPLDPGDLFAALPESVSHSLEEGGLGELASAFPSVRFGEGDPESEPLIVERRGEPQS</sequence>
<dbReference type="Gene3D" id="1.10.260.40">
    <property type="entry name" value="lambda repressor-like DNA-binding domains"/>
    <property type="match status" value="1"/>
</dbReference>
<comment type="caution">
    <text evidence="3">The sequence shown here is derived from an EMBL/GenBank/DDBJ whole genome shotgun (WGS) entry which is preliminary data.</text>
</comment>
<proteinExistence type="predicted"/>
<dbReference type="EMBL" id="JBHLWH010000013">
    <property type="protein sequence ID" value="MFC0247700.1"/>
    <property type="molecule type" value="Genomic_DNA"/>
</dbReference>
<dbReference type="Pfam" id="PF01381">
    <property type="entry name" value="HTH_3"/>
    <property type="match status" value="1"/>
</dbReference>
<dbReference type="RefSeq" id="WP_378040333.1">
    <property type="nucleotide sequence ID" value="NZ_JBHLWH010000013.1"/>
</dbReference>
<feature type="compositionally biased region" description="Basic and acidic residues" evidence="1">
    <location>
        <begin position="209"/>
        <end position="218"/>
    </location>
</feature>
<evidence type="ECO:0000313" key="4">
    <source>
        <dbReference type="Proteomes" id="UP001589766"/>
    </source>
</evidence>
<feature type="domain" description="HTH cro/C1-type" evidence="2">
    <location>
        <begin position="13"/>
        <end position="72"/>
    </location>
</feature>
<dbReference type="PROSITE" id="PS50943">
    <property type="entry name" value="HTH_CROC1"/>
    <property type="match status" value="1"/>
</dbReference>
<name>A0ABV6F3K9_9MICC</name>
<evidence type="ECO:0000256" key="1">
    <source>
        <dbReference type="SAM" id="MobiDB-lite"/>
    </source>
</evidence>
<dbReference type="CDD" id="cd00093">
    <property type="entry name" value="HTH_XRE"/>
    <property type="match status" value="1"/>
</dbReference>
<reference evidence="3 4" key="1">
    <citation type="submission" date="2024-09" db="EMBL/GenBank/DDBJ databases">
        <authorList>
            <person name="Sun Q."/>
            <person name="Mori K."/>
        </authorList>
    </citation>
    <scope>NUCLEOTIDE SEQUENCE [LARGE SCALE GENOMIC DNA]</scope>
    <source>
        <strain evidence="3 4">CCM 7609</strain>
    </source>
</reference>
<evidence type="ECO:0000313" key="3">
    <source>
        <dbReference type="EMBL" id="MFC0247700.1"/>
    </source>
</evidence>
<dbReference type="SUPFAM" id="SSF47413">
    <property type="entry name" value="lambda repressor-like DNA-binding domains"/>
    <property type="match status" value="1"/>
</dbReference>
<keyword evidence="4" id="KW-1185">Reference proteome</keyword>
<dbReference type="Proteomes" id="UP001589766">
    <property type="component" value="Unassembled WGS sequence"/>
</dbReference>
<dbReference type="InterPro" id="IPR001387">
    <property type="entry name" value="Cro/C1-type_HTH"/>
</dbReference>
<dbReference type="SMART" id="SM00530">
    <property type="entry name" value="HTH_XRE"/>
    <property type="match status" value="1"/>
</dbReference>
<protein>
    <submittedName>
        <fullName evidence="3">Helix-turn-helix domain-containing protein</fullName>
    </submittedName>
</protein>
<feature type="region of interest" description="Disordered" evidence="1">
    <location>
        <begin position="192"/>
        <end position="218"/>
    </location>
</feature>
<organism evidence="3 4">
    <name type="scientific">Citricoccus parietis</name>
    <dbReference type="NCBI Taxonomy" id="592307"/>
    <lineage>
        <taxon>Bacteria</taxon>
        <taxon>Bacillati</taxon>
        <taxon>Actinomycetota</taxon>
        <taxon>Actinomycetes</taxon>
        <taxon>Micrococcales</taxon>
        <taxon>Micrococcaceae</taxon>
        <taxon>Citricoccus</taxon>
    </lineage>
</organism>
<evidence type="ECO:0000259" key="2">
    <source>
        <dbReference type="PROSITE" id="PS50943"/>
    </source>
</evidence>
<gene>
    <name evidence="3" type="ORF">ACFFIO_04215</name>
</gene>
<accession>A0ABV6F3K9</accession>
<dbReference type="InterPro" id="IPR010982">
    <property type="entry name" value="Lambda_DNA-bd_dom_sf"/>
</dbReference>